<organism evidence="3 4">
    <name type="scientific">Rothia santali</name>
    <dbReference type="NCBI Taxonomy" id="2949643"/>
    <lineage>
        <taxon>Bacteria</taxon>
        <taxon>Bacillati</taxon>
        <taxon>Actinomycetota</taxon>
        <taxon>Actinomycetes</taxon>
        <taxon>Micrococcales</taxon>
        <taxon>Micrococcaceae</taxon>
        <taxon>Rothia</taxon>
    </lineage>
</organism>
<feature type="transmembrane region" description="Helical" evidence="2">
    <location>
        <begin position="17"/>
        <end position="44"/>
    </location>
</feature>
<dbReference type="SUPFAM" id="SSF52096">
    <property type="entry name" value="ClpP/crotonase"/>
    <property type="match status" value="1"/>
</dbReference>
<dbReference type="CDD" id="cd06558">
    <property type="entry name" value="crotonase-like"/>
    <property type="match status" value="1"/>
</dbReference>
<dbReference type="Gene3D" id="3.90.226.10">
    <property type="entry name" value="2-enoyl-CoA Hydratase, Chain A, domain 1"/>
    <property type="match status" value="1"/>
</dbReference>
<dbReference type="RefSeq" id="WP_254166346.1">
    <property type="nucleotide sequence ID" value="NZ_JANAFB010000015.1"/>
</dbReference>
<feature type="non-terminal residue" evidence="3">
    <location>
        <position position="1"/>
    </location>
</feature>
<dbReference type="GO" id="GO:0006635">
    <property type="term" value="P:fatty acid beta-oxidation"/>
    <property type="evidence" value="ECO:0007669"/>
    <property type="project" value="TreeGrafter"/>
</dbReference>
<evidence type="ECO:0000313" key="3">
    <source>
        <dbReference type="EMBL" id="MCP3425921.1"/>
    </source>
</evidence>
<dbReference type="EMBL" id="JANAFB010000015">
    <property type="protein sequence ID" value="MCP3425921.1"/>
    <property type="molecule type" value="Genomic_DNA"/>
</dbReference>
<comment type="caution">
    <text evidence="3">The sequence shown here is derived from an EMBL/GenBank/DDBJ whole genome shotgun (WGS) entry which is preliminary data.</text>
</comment>
<dbReference type="GO" id="GO:0003824">
    <property type="term" value="F:catalytic activity"/>
    <property type="evidence" value="ECO:0007669"/>
    <property type="project" value="UniProtKB-ARBA"/>
</dbReference>
<keyword evidence="2" id="KW-1133">Transmembrane helix</keyword>
<accession>A0A9X2KLA4</accession>
<dbReference type="Pfam" id="PF00378">
    <property type="entry name" value="ECH_1"/>
    <property type="match status" value="1"/>
</dbReference>
<proteinExistence type="predicted"/>
<feature type="region of interest" description="Disordered" evidence="1">
    <location>
        <begin position="50"/>
        <end position="72"/>
    </location>
</feature>
<protein>
    <submittedName>
        <fullName evidence="3">Enoyl-CoA hydratase/isomerase family protein</fullName>
    </submittedName>
</protein>
<evidence type="ECO:0000256" key="1">
    <source>
        <dbReference type="SAM" id="MobiDB-lite"/>
    </source>
</evidence>
<dbReference type="PANTHER" id="PTHR11941">
    <property type="entry name" value="ENOYL-COA HYDRATASE-RELATED"/>
    <property type="match status" value="1"/>
</dbReference>
<reference evidence="3" key="1">
    <citation type="submission" date="2022-06" db="EMBL/GenBank/DDBJ databases">
        <title>Rothia sp. isolated from sandalwood seedling.</title>
        <authorList>
            <person name="Tuikhar N."/>
            <person name="Kirdat K."/>
            <person name="Thorat V."/>
            <person name="Swetha P."/>
            <person name="Padma S."/>
            <person name="Sundararaj R."/>
            <person name="Yadav A."/>
        </authorList>
    </citation>
    <scope>NUCLEOTIDE SEQUENCE</scope>
    <source>
        <strain evidence="3">AR01</strain>
    </source>
</reference>
<name>A0A9X2KLA4_9MICC</name>
<sequence length="325" mass="34969">ALTGDGATLFNTGDVGFWMYIAAVLNQIGGLALGLLVPALAGLLPLRPAPRARRPLPNHSPSHSAERRKENRHMAQLDTTVRDGIGIITLNNPDALNAWTQKMQRSMIVALKELDANDDVAGIVITGEGERAFCAGQDLKEVAAFTEDHVEEWLDTFHRVYDAVLSTTKPVIAALNGVTAGSGYQLALLCDLRIAHDGVRIGQPEVRSGIPSITGMYLTWQSLGHSKTAELMLTGRLMDAEEARGLGLIAELRPQAEVLPRAIEIASELAALPRHAFTLTKQRIRETLMPGLEDAFRAALAADQKAYGDGEPQKTAGDFVAKKGA</sequence>
<keyword evidence="4" id="KW-1185">Reference proteome</keyword>
<dbReference type="PANTHER" id="PTHR11941:SF54">
    <property type="entry name" value="ENOYL-COA HYDRATASE, MITOCHONDRIAL"/>
    <property type="match status" value="1"/>
</dbReference>
<gene>
    <name evidence="3" type="ORF">NBM05_07845</name>
</gene>
<evidence type="ECO:0000256" key="2">
    <source>
        <dbReference type="SAM" id="Phobius"/>
    </source>
</evidence>
<dbReference type="InterPro" id="IPR001753">
    <property type="entry name" value="Enoyl-CoA_hydra/iso"/>
</dbReference>
<dbReference type="Proteomes" id="UP001139502">
    <property type="component" value="Unassembled WGS sequence"/>
</dbReference>
<evidence type="ECO:0000313" key="4">
    <source>
        <dbReference type="Proteomes" id="UP001139502"/>
    </source>
</evidence>
<keyword evidence="2" id="KW-0472">Membrane</keyword>
<dbReference type="InterPro" id="IPR029045">
    <property type="entry name" value="ClpP/crotonase-like_dom_sf"/>
</dbReference>
<dbReference type="AlphaFoldDB" id="A0A9X2KLA4"/>
<keyword evidence="2" id="KW-0812">Transmembrane</keyword>